<comment type="caution">
    <text evidence="2">The sequence shown here is derived from an EMBL/GenBank/DDBJ whole genome shotgun (WGS) entry which is preliminary data.</text>
</comment>
<dbReference type="PROSITE" id="PS51257">
    <property type="entry name" value="PROKAR_LIPOPROTEIN"/>
    <property type="match status" value="1"/>
</dbReference>
<evidence type="ECO:0000313" key="3">
    <source>
        <dbReference type="Proteomes" id="UP000284605"/>
    </source>
</evidence>
<feature type="signal peptide" evidence="1">
    <location>
        <begin position="1"/>
        <end position="23"/>
    </location>
</feature>
<evidence type="ECO:0000313" key="2">
    <source>
        <dbReference type="EMBL" id="RJF88138.1"/>
    </source>
</evidence>
<dbReference type="AlphaFoldDB" id="A0A418WDS1"/>
<organism evidence="2 3">
    <name type="scientific">Oleomonas cavernae</name>
    <dbReference type="NCBI Taxonomy" id="2320859"/>
    <lineage>
        <taxon>Bacteria</taxon>
        <taxon>Pseudomonadati</taxon>
        <taxon>Pseudomonadota</taxon>
        <taxon>Alphaproteobacteria</taxon>
        <taxon>Acetobacterales</taxon>
        <taxon>Acetobacteraceae</taxon>
        <taxon>Oleomonas</taxon>
    </lineage>
</organism>
<accession>A0A418WDS1</accession>
<dbReference type="RefSeq" id="WP_119778774.1">
    <property type="nucleotide sequence ID" value="NZ_QYUK01000011.1"/>
</dbReference>
<dbReference type="OrthoDB" id="7605336at2"/>
<feature type="chain" id="PRO_5019242272" description="Outer membrane protein assembly factor BamE" evidence="1">
    <location>
        <begin position="24"/>
        <end position="231"/>
    </location>
</feature>
<sequence>MRAVFFVLAACLLAACSSGRDFARPTMATISPGVATEQSVVGQFGTPQQRRQQIAPVPSPEQVATARSGFDSMPVEGAYVRLDYDYSKSDGFGGTSHKNLFFIFWNDRLVAYDLISDMEGASTKFDESRIAALRRGVTTKQQVIELLGEPSGQAIYPMVKDKGNQLLSYSFVGIGRSQFYTGQRDISISFLQVLIGPDGKVVDFQSKSEVKTLTPQPSPAPTFMPLFIPTK</sequence>
<reference evidence="2 3" key="1">
    <citation type="submission" date="2018-09" db="EMBL/GenBank/DDBJ databases">
        <authorList>
            <person name="Zhu H."/>
        </authorList>
    </citation>
    <scope>NUCLEOTIDE SEQUENCE [LARGE SCALE GENOMIC DNA]</scope>
    <source>
        <strain evidence="2 3">K1W22B-8</strain>
    </source>
</reference>
<proteinExistence type="predicted"/>
<dbReference type="EMBL" id="QYUK01000011">
    <property type="protein sequence ID" value="RJF88138.1"/>
    <property type="molecule type" value="Genomic_DNA"/>
</dbReference>
<keyword evidence="3" id="KW-1185">Reference proteome</keyword>
<name>A0A418WDS1_9PROT</name>
<gene>
    <name evidence="2" type="ORF">D3874_14855</name>
</gene>
<evidence type="ECO:0000256" key="1">
    <source>
        <dbReference type="SAM" id="SignalP"/>
    </source>
</evidence>
<protein>
    <recommendedName>
        <fullName evidence="4">Outer membrane protein assembly factor BamE</fullName>
    </recommendedName>
</protein>
<keyword evidence="1" id="KW-0732">Signal</keyword>
<evidence type="ECO:0008006" key="4">
    <source>
        <dbReference type="Google" id="ProtNLM"/>
    </source>
</evidence>
<dbReference type="Proteomes" id="UP000284605">
    <property type="component" value="Unassembled WGS sequence"/>
</dbReference>